<name>A0A382KTS2_9ZZZZ</name>
<evidence type="ECO:0000313" key="1">
    <source>
        <dbReference type="EMBL" id="SVC27756.1"/>
    </source>
</evidence>
<accession>A0A382KTS2</accession>
<dbReference type="EMBL" id="UINC01082725">
    <property type="protein sequence ID" value="SVC27756.1"/>
    <property type="molecule type" value="Genomic_DNA"/>
</dbReference>
<reference evidence="1" key="1">
    <citation type="submission" date="2018-05" db="EMBL/GenBank/DDBJ databases">
        <authorList>
            <person name="Lanie J.A."/>
            <person name="Ng W.-L."/>
            <person name="Kazmierczak K.M."/>
            <person name="Andrzejewski T.M."/>
            <person name="Davidsen T.M."/>
            <person name="Wayne K.J."/>
            <person name="Tettelin H."/>
            <person name="Glass J.I."/>
            <person name="Rusch D."/>
            <person name="Podicherti R."/>
            <person name="Tsui H.-C.T."/>
            <person name="Winkler M.E."/>
        </authorList>
    </citation>
    <scope>NUCLEOTIDE SEQUENCE</scope>
</reference>
<protein>
    <submittedName>
        <fullName evidence="1">Uncharacterized protein</fullName>
    </submittedName>
</protein>
<proteinExistence type="predicted"/>
<gene>
    <name evidence="1" type="ORF">METZ01_LOCUS280610</name>
</gene>
<organism evidence="1">
    <name type="scientific">marine metagenome</name>
    <dbReference type="NCBI Taxonomy" id="408172"/>
    <lineage>
        <taxon>unclassified sequences</taxon>
        <taxon>metagenomes</taxon>
        <taxon>ecological metagenomes</taxon>
    </lineage>
</organism>
<dbReference type="AlphaFoldDB" id="A0A382KTS2"/>
<sequence length="129" mass="15089">MNLLEKFRNRKLISDDNPRKVIAGWEWLTHLNKRAEKQNFNGQLELDVLREVVQKDLLPLNDETAIGNIDNVIFVVTTSFIHNDTEVRVLFTWGNKNHHPYIDVSFDDYEDLLSVTELNRITESEATHV</sequence>